<dbReference type="AlphaFoldDB" id="A0AA41VGV3"/>
<proteinExistence type="predicted"/>
<dbReference type="NCBIfam" id="TIGR01640">
    <property type="entry name" value="F_box_assoc_1"/>
    <property type="match status" value="1"/>
</dbReference>
<dbReference type="InterPro" id="IPR006527">
    <property type="entry name" value="F-box-assoc_dom_typ1"/>
</dbReference>
<keyword evidence="3" id="KW-1185">Reference proteome</keyword>
<dbReference type="Pfam" id="PF00646">
    <property type="entry name" value="F-box"/>
    <property type="match status" value="1"/>
</dbReference>
<dbReference type="PANTHER" id="PTHR31672:SF13">
    <property type="entry name" value="F-BOX PROTEIN CPR30-LIKE"/>
    <property type="match status" value="1"/>
</dbReference>
<dbReference type="InterPro" id="IPR050796">
    <property type="entry name" value="SCF_F-box_component"/>
</dbReference>
<dbReference type="SMART" id="SM00256">
    <property type="entry name" value="FBOX"/>
    <property type="match status" value="1"/>
</dbReference>
<reference evidence="2" key="1">
    <citation type="submission" date="2022-03" db="EMBL/GenBank/DDBJ databases">
        <title>A functionally conserved STORR gene fusion in Papaver species that diverged 16.8 million years ago.</title>
        <authorList>
            <person name="Catania T."/>
        </authorList>
    </citation>
    <scope>NUCLEOTIDE SEQUENCE</scope>
    <source>
        <strain evidence="2">S-191538</strain>
    </source>
</reference>
<organism evidence="2 3">
    <name type="scientific">Papaver nudicaule</name>
    <name type="common">Iceland poppy</name>
    <dbReference type="NCBI Taxonomy" id="74823"/>
    <lineage>
        <taxon>Eukaryota</taxon>
        <taxon>Viridiplantae</taxon>
        <taxon>Streptophyta</taxon>
        <taxon>Embryophyta</taxon>
        <taxon>Tracheophyta</taxon>
        <taxon>Spermatophyta</taxon>
        <taxon>Magnoliopsida</taxon>
        <taxon>Ranunculales</taxon>
        <taxon>Papaveraceae</taxon>
        <taxon>Papaveroideae</taxon>
        <taxon>Papaver</taxon>
    </lineage>
</organism>
<sequence length="410" mass="47245">MGEESKEDLFLVDDLLIQILVWLPVISLLRFKTVCKSWRSIIQSSDFIHRHATFNNDDHKTGTLIFQSSHCIKEMGKDMGRFYVPHFFELSSCSSNGWLYKYLGVPPYPRGEPLARFELSGQVLERHRPVTMVASCHGIICLHDIYPRDIALWNPATKHFRVLPKSLPLKQEFGKFQEDYVGFGFDTETKDYKVLLITYDATKMKNVVQVYSTRTNSWRWCVDVDLPSTRCFTRDVHNQGVYLNGHYLFLATQFYTTFDEGESHNCSETVVISFDLSKESYTIIPAPTDDVRLDIRGKDGKIVCFTYLLPDDRKCQVYALNDDTLQNEYSWTKLYETGMDQAHSCLGPMAISKDGLCGFLRGSDGYGLMSYNLETEERKDIRLANVSYRDVVVQRAQIYKESLVSVYPPS</sequence>
<evidence type="ECO:0000313" key="3">
    <source>
        <dbReference type="Proteomes" id="UP001177140"/>
    </source>
</evidence>
<protein>
    <recommendedName>
        <fullName evidence="1">F-box domain-containing protein</fullName>
    </recommendedName>
</protein>
<dbReference type="InterPro" id="IPR001810">
    <property type="entry name" value="F-box_dom"/>
</dbReference>
<dbReference type="EMBL" id="JAJJMA010219599">
    <property type="protein sequence ID" value="MCL7041047.1"/>
    <property type="molecule type" value="Genomic_DNA"/>
</dbReference>
<dbReference type="InterPro" id="IPR036047">
    <property type="entry name" value="F-box-like_dom_sf"/>
</dbReference>
<evidence type="ECO:0000259" key="1">
    <source>
        <dbReference type="SMART" id="SM00256"/>
    </source>
</evidence>
<comment type="caution">
    <text evidence="2">The sequence shown here is derived from an EMBL/GenBank/DDBJ whole genome shotgun (WGS) entry which is preliminary data.</text>
</comment>
<evidence type="ECO:0000313" key="2">
    <source>
        <dbReference type="EMBL" id="MCL7041047.1"/>
    </source>
</evidence>
<dbReference type="Pfam" id="PF07734">
    <property type="entry name" value="FBA_1"/>
    <property type="match status" value="1"/>
</dbReference>
<dbReference type="CDD" id="cd22157">
    <property type="entry name" value="F-box_AtFBW1-like"/>
    <property type="match status" value="1"/>
</dbReference>
<dbReference type="Proteomes" id="UP001177140">
    <property type="component" value="Unassembled WGS sequence"/>
</dbReference>
<feature type="domain" description="F-box" evidence="1">
    <location>
        <begin position="11"/>
        <end position="51"/>
    </location>
</feature>
<dbReference type="Gene3D" id="1.20.1280.50">
    <property type="match status" value="1"/>
</dbReference>
<dbReference type="SUPFAM" id="SSF81383">
    <property type="entry name" value="F-box domain"/>
    <property type="match status" value="1"/>
</dbReference>
<dbReference type="PANTHER" id="PTHR31672">
    <property type="entry name" value="BNACNNG10540D PROTEIN"/>
    <property type="match status" value="1"/>
</dbReference>
<gene>
    <name evidence="2" type="ORF">MKW94_008795</name>
</gene>
<accession>A0AA41VGV3</accession>
<name>A0AA41VGV3_PAPNU</name>
<dbReference type="InterPro" id="IPR017451">
    <property type="entry name" value="F-box-assoc_interact_dom"/>
</dbReference>